<evidence type="ECO:0000313" key="1">
    <source>
        <dbReference type="EMBL" id="MDE1241284.1"/>
    </source>
</evidence>
<name>A0A9X4ES66_9VIBR</name>
<dbReference type="Proteomes" id="UP001140979">
    <property type="component" value="Unassembled WGS sequence"/>
</dbReference>
<reference evidence="1" key="1">
    <citation type="submission" date="2022-02" db="EMBL/GenBank/DDBJ databases">
        <title>Emergence and expansion in Europe of a Vibrio aestuarianus clonal complex pathogenic for oysters.</title>
        <authorList>
            <person name="Mesnil A."/>
            <person name="Travers M.-A."/>
        </authorList>
    </citation>
    <scope>NUCLEOTIDE SEQUENCE</scope>
    <source>
        <strain evidence="1">19_064_11T1</strain>
    </source>
</reference>
<dbReference type="RefSeq" id="WP_274682687.1">
    <property type="nucleotide sequence ID" value="NZ_JAKNBA010000004.1"/>
</dbReference>
<comment type="caution">
    <text evidence="1">The sequence shown here is derived from an EMBL/GenBank/DDBJ whole genome shotgun (WGS) entry which is preliminary data.</text>
</comment>
<accession>A0A9X4ES66</accession>
<gene>
    <name evidence="1" type="ORF">L9W94_03805</name>
</gene>
<organism evidence="1 2">
    <name type="scientific">Vibrio aestuarianus</name>
    <dbReference type="NCBI Taxonomy" id="28171"/>
    <lineage>
        <taxon>Bacteria</taxon>
        <taxon>Pseudomonadati</taxon>
        <taxon>Pseudomonadota</taxon>
        <taxon>Gammaproteobacteria</taxon>
        <taxon>Vibrionales</taxon>
        <taxon>Vibrionaceae</taxon>
        <taxon>Vibrio</taxon>
    </lineage>
</organism>
<proteinExistence type="predicted"/>
<dbReference type="AlphaFoldDB" id="A0A9X4ES66"/>
<evidence type="ECO:0000313" key="2">
    <source>
        <dbReference type="Proteomes" id="UP001140979"/>
    </source>
</evidence>
<sequence>MFKILTLPNRIGDQKHSGKYKKECQLSNRVKTIKNVDPSPSNTDLHRPHTYPSLFNAFFSRPPSSQNPLTNRIIYDRMEKILSINKLRLELSVYFPSIAITDKPILNSAGLTQYNYDNNRDAVRTRRCEVAKSYNLNLSEAPFYPQFHSALAERIQNDRDDNNKIYGQCAEMASLAASILKKCHQHFSGNIYIIQLPNANHTITLISESNYSERQPIIWENEYSQGAIIVDLWQGKLSPKDSSQLVSFADENFYTKDKIKAIVQTKII</sequence>
<dbReference type="EMBL" id="JAKNBA010000004">
    <property type="protein sequence ID" value="MDE1241284.1"/>
    <property type="molecule type" value="Genomic_DNA"/>
</dbReference>
<protein>
    <submittedName>
        <fullName evidence="1">Uncharacterized protein</fullName>
    </submittedName>
</protein>